<dbReference type="InterPro" id="IPR013217">
    <property type="entry name" value="Methyltransf_12"/>
</dbReference>
<comment type="caution">
    <text evidence="6">The sequence shown here is derived from an EMBL/GenBank/DDBJ whole genome shotgun (WGS) entry which is preliminary data.</text>
</comment>
<gene>
    <name evidence="6" type="ORF">Q9L58_006943</name>
</gene>
<comment type="similarity">
    <text evidence="4">Belongs to the class I-like SAM-binding methyltransferase superfamily.</text>
</comment>
<dbReference type="SUPFAM" id="SSF53335">
    <property type="entry name" value="S-adenosyl-L-methionine-dependent methyltransferases"/>
    <property type="match status" value="1"/>
</dbReference>
<name>A0ABR3GF00_9PEZI</name>
<evidence type="ECO:0000313" key="6">
    <source>
        <dbReference type="EMBL" id="KAL0634136.1"/>
    </source>
</evidence>
<proteinExistence type="inferred from homology"/>
<evidence type="ECO:0000313" key="7">
    <source>
        <dbReference type="Proteomes" id="UP001447188"/>
    </source>
</evidence>
<evidence type="ECO:0000256" key="2">
    <source>
        <dbReference type="ARBA" id="ARBA00022679"/>
    </source>
</evidence>
<dbReference type="InterPro" id="IPR029063">
    <property type="entry name" value="SAM-dependent_MTases_sf"/>
</dbReference>
<evidence type="ECO:0000256" key="1">
    <source>
        <dbReference type="ARBA" id="ARBA00005179"/>
    </source>
</evidence>
<dbReference type="PANTHER" id="PTHR35897">
    <property type="entry name" value="METHYLTRANSFERASE AUSD"/>
    <property type="match status" value="1"/>
</dbReference>
<keyword evidence="7" id="KW-1185">Reference proteome</keyword>
<dbReference type="PANTHER" id="PTHR35897:SF1">
    <property type="entry name" value="METHYLTRANSFERASE AUSD"/>
    <property type="match status" value="1"/>
</dbReference>
<accession>A0ABR3GF00</accession>
<evidence type="ECO:0000256" key="3">
    <source>
        <dbReference type="ARBA" id="ARBA00022691"/>
    </source>
</evidence>
<sequence>MNPTISAVIQGWYLPDPTTLSPITLEVFQKYTDLPTDSILPHILAMRERAWKVYPYPCIGAFRFLDFSISESPNYAALVTRLQHGATLLDLGCCFGQDLRKLISDGAPPANLYGADIRPDFIDLGYDLFRDRSTLQSTFLAPANIFDDAEDALLATLDARMDVVHIGSFLHLFEYADQVRAVRRIAGLLKQVKGSVVLGRQIGSLKSGEYPHPTNKKQTMFRHDCETFKKLWDEAGGEWEVDVELQMTKRETGQREPVFGDVDVRWLRFVVTRK</sequence>
<dbReference type="EMBL" id="JBBBZM010000103">
    <property type="protein sequence ID" value="KAL0634136.1"/>
    <property type="molecule type" value="Genomic_DNA"/>
</dbReference>
<dbReference type="Pfam" id="PF08242">
    <property type="entry name" value="Methyltransf_12"/>
    <property type="match status" value="1"/>
</dbReference>
<keyword evidence="2" id="KW-0808">Transferase</keyword>
<reference evidence="6 7" key="1">
    <citation type="submission" date="2024-02" db="EMBL/GenBank/DDBJ databases">
        <title>Discinaceae phylogenomics.</title>
        <authorList>
            <person name="Dirks A.C."/>
            <person name="James T.Y."/>
        </authorList>
    </citation>
    <scope>NUCLEOTIDE SEQUENCE [LARGE SCALE GENOMIC DNA]</scope>
    <source>
        <strain evidence="6 7">ACD0624</strain>
    </source>
</reference>
<dbReference type="Gene3D" id="3.40.50.150">
    <property type="entry name" value="Vaccinia Virus protein VP39"/>
    <property type="match status" value="1"/>
</dbReference>
<comment type="pathway">
    <text evidence="1">Secondary metabolite biosynthesis.</text>
</comment>
<feature type="domain" description="Methyltransferase type 12" evidence="5">
    <location>
        <begin position="89"/>
        <end position="191"/>
    </location>
</feature>
<evidence type="ECO:0000259" key="5">
    <source>
        <dbReference type="Pfam" id="PF08242"/>
    </source>
</evidence>
<keyword evidence="3" id="KW-0949">S-adenosyl-L-methionine</keyword>
<dbReference type="Proteomes" id="UP001447188">
    <property type="component" value="Unassembled WGS sequence"/>
</dbReference>
<organism evidence="6 7">
    <name type="scientific">Discina gigas</name>
    <dbReference type="NCBI Taxonomy" id="1032678"/>
    <lineage>
        <taxon>Eukaryota</taxon>
        <taxon>Fungi</taxon>
        <taxon>Dikarya</taxon>
        <taxon>Ascomycota</taxon>
        <taxon>Pezizomycotina</taxon>
        <taxon>Pezizomycetes</taxon>
        <taxon>Pezizales</taxon>
        <taxon>Discinaceae</taxon>
        <taxon>Discina</taxon>
    </lineage>
</organism>
<evidence type="ECO:0000256" key="4">
    <source>
        <dbReference type="ARBA" id="ARBA00038314"/>
    </source>
</evidence>
<protein>
    <recommendedName>
        <fullName evidence="5">Methyltransferase type 12 domain-containing protein</fullName>
    </recommendedName>
</protein>
<dbReference type="InterPro" id="IPR051654">
    <property type="entry name" value="Meroterpenoid_MTases"/>
</dbReference>